<dbReference type="AlphaFoldDB" id="A0A9X2Z941"/>
<dbReference type="Proteomes" id="UP001151079">
    <property type="component" value="Unassembled WGS sequence"/>
</dbReference>
<dbReference type="SUPFAM" id="SSF50249">
    <property type="entry name" value="Nucleic acid-binding proteins"/>
    <property type="match status" value="1"/>
</dbReference>
<proteinExistence type="predicted"/>
<accession>A0A9X2Z941</accession>
<dbReference type="Gene3D" id="2.40.50.140">
    <property type="entry name" value="Nucleic acid-binding proteins"/>
    <property type="match status" value="1"/>
</dbReference>
<reference evidence="3" key="1">
    <citation type="submission" date="2022-10" db="EMBL/GenBank/DDBJ databases">
        <title>Two novel species of Flavobacterium.</title>
        <authorList>
            <person name="Liu Q."/>
            <person name="Xin Y.-H."/>
        </authorList>
    </citation>
    <scope>NUCLEOTIDE SEQUENCE</scope>
    <source>
        <strain evidence="3">LS1R49</strain>
    </source>
</reference>
<dbReference type="PIRSF" id="PIRSF002070">
    <property type="entry name" value="SSB"/>
    <property type="match status" value="1"/>
</dbReference>
<evidence type="ECO:0000313" key="4">
    <source>
        <dbReference type="Proteomes" id="UP001151079"/>
    </source>
</evidence>
<evidence type="ECO:0000256" key="1">
    <source>
        <dbReference type="ARBA" id="ARBA00023125"/>
    </source>
</evidence>
<dbReference type="GO" id="GO:0003697">
    <property type="term" value="F:single-stranded DNA binding"/>
    <property type="evidence" value="ECO:0007669"/>
    <property type="project" value="InterPro"/>
</dbReference>
<protein>
    <recommendedName>
        <fullName evidence="2">Single-stranded DNA-binding protein</fullName>
    </recommendedName>
</protein>
<name>A0A9X2Z941_9FLAO</name>
<dbReference type="CDD" id="cd04496">
    <property type="entry name" value="SSB_OBF"/>
    <property type="match status" value="1"/>
</dbReference>
<keyword evidence="4" id="KW-1185">Reference proteome</keyword>
<dbReference type="GO" id="GO:0006260">
    <property type="term" value="P:DNA replication"/>
    <property type="evidence" value="ECO:0007669"/>
    <property type="project" value="InterPro"/>
</dbReference>
<evidence type="ECO:0000256" key="2">
    <source>
        <dbReference type="PIRNR" id="PIRNR002070"/>
    </source>
</evidence>
<dbReference type="InterPro" id="IPR000424">
    <property type="entry name" value="Primosome_PriB/ssb"/>
</dbReference>
<gene>
    <name evidence="3" type="ORF">OIU83_01235</name>
</gene>
<dbReference type="InterPro" id="IPR012340">
    <property type="entry name" value="NA-bd_OB-fold"/>
</dbReference>
<keyword evidence="1 2" id="KW-0238">DNA-binding</keyword>
<dbReference type="Pfam" id="PF00436">
    <property type="entry name" value="SSB"/>
    <property type="match status" value="1"/>
</dbReference>
<comment type="caution">
    <text evidence="3">The sequence shown here is derived from an EMBL/GenBank/DDBJ whole genome shotgun (WGS) entry which is preliminary data.</text>
</comment>
<dbReference type="InterPro" id="IPR011344">
    <property type="entry name" value="ssDNA-bd"/>
</dbReference>
<sequence length="131" mass="14558">MEITGRITKDATIYKVNKDKEVVNFSIAINDTYKPKNSDKAKEIVTYIDCSYWLNAKIAEWLKKGALVQVTGRIGLNVYSSSDGKALGSLTFHTNNIKILAFAKKAEQTPTEIIPQSTEGVKQETADDLPF</sequence>
<organism evidence="3 4">
    <name type="scientific">Flavobacterium shii</name>
    <dbReference type="NCBI Taxonomy" id="2987687"/>
    <lineage>
        <taxon>Bacteria</taxon>
        <taxon>Pseudomonadati</taxon>
        <taxon>Bacteroidota</taxon>
        <taxon>Flavobacteriia</taxon>
        <taxon>Flavobacteriales</taxon>
        <taxon>Flavobacteriaceae</taxon>
        <taxon>Flavobacterium</taxon>
    </lineage>
</organism>
<dbReference type="PROSITE" id="PS50935">
    <property type="entry name" value="SSB"/>
    <property type="match status" value="1"/>
</dbReference>
<dbReference type="RefSeq" id="WP_264204462.1">
    <property type="nucleotide sequence ID" value="NZ_JAOZEW010000001.1"/>
</dbReference>
<evidence type="ECO:0000313" key="3">
    <source>
        <dbReference type="EMBL" id="MCV9926259.1"/>
    </source>
</evidence>
<dbReference type="EMBL" id="JAOZEW010000001">
    <property type="protein sequence ID" value="MCV9926259.1"/>
    <property type="molecule type" value="Genomic_DNA"/>
</dbReference>